<evidence type="ECO:0000313" key="9">
    <source>
        <dbReference type="Proteomes" id="UP000695022"/>
    </source>
</evidence>
<evidence type="ECO:0000259" key="8">
    <source>
        <dbReference type="PROSITE" id="PS50994"/>
    </source>
</evidence>
<dbReference type="InterPro" id="IPR036397">
    <property type="entry name" value="RNaseH_sf"/>
</dbReference>
<evidence type="ECO:0000256" key="4">
    <source>
        <dbReference type="ARBA" id="ARBA00022759"/>
    </source>
</evidence>
<keyword evidence="9" id="KW-1185">Reference proteome</keyword>
<dbReference type="InterPro" id="IPR012337">
    <property type="entry name" value="RNaseH-like_sf"/>
</dbReference>
<dbReference type="Proteomes" id="UP000695022">
    <property type="component" value="Unplaced"/>
</dbReference>
<gene>
    <name evidence="10" type="primary">LOC106804796</name>
</gene>
<dbReference type="RefSeq" id="XP_014661629.1">
    <property type="nucleotide sequence ID" value="XM_014806143.1"/>
</dbReference>
<dbReference type="PANTHER" id="PTHR37984:SF14">
    <property type="entry name" value="RIBONUCLEASE H"/>
    <property type="match status" value="1"/>
</dbReference>
<dbReference type="Gene3D" id="3.30.70.270">
    <property type="match status" value="1"/>
</dbReference>
<name>A0ABM1DNV8_PRICU</name>
<dbReference type="InterPro" id="IPR041373">
    <property type="entry name" value="RT_RNaseH"/>
</dbReference>
<dbReference type="InterPro" id="IPR001584">
    <property type="entry name" value="Integrase_cat-core"/>
</dbReference>
<evidence type="ECO:0000256" key="2">
    <source>
        <dbReference type="ARBA" id="ARBA00022695"/>
    </source>
</evidence>
<dbReference type="Gene3D" id="3.30.420.10">
    <property type="entry name" value="Ribonuclease H-like superfamily/Ribonuclease H"/>
    <property type="match status" value="1"/>
</dbReference>
<keyword evidence="1" id="KW-0808">Transferase</keyword>
<keyword evidence="3" id="KW-0540">Nuclease</keyword>
<keyword evidence="2" id="KW-0548">Nucleotidyltransferase</keyword>
<dbReference type="InterPro" id="IPR043128">
    <property type="entry name" value="Rev_trsase/Diguanyl_cyclase"/>
</dbReference>
<evidence type="ECO:0000256" key="1">
    <source>
        <dbReference type="ARBA" id="ARBA00022679"/>
    </source>
</evidence>
<dbReference type="InterPro" id="IPR043502">
    <property type="entry name" value="DNA/RNA_pol_sf"/>
</dbReference>
<keyword evidence="4" id="KW-0255">Endonuclease</keyword>
<protein>
    <submittedName>
        <fullName evidence="10">Uncharacterized protein LOC106804796</fullName>
    </submittedName>
</protein>
<dbReference type="SUPFAM" id="SSF56672">
    <property type="entry name" value="DNA/RNA polymerases"/>
    <property type="match status" value="1"/>
</dbReference>
<accession>A0ABM1DNV8</accession>
<proteinExistence type="predicted"/>
<evidence type="ECO:0000256" key="7">
    <source>
        <dbReference type="SAM" id="MobiDB-lite"/>
    </source>
</evidence>
<dbReference type="PANTHER" id="PTHR37984">
    <property type="entry name" value="PROTEIN CBG26694"/>
    <property type="match status" value="1"/>
</dbReference>
<evidence type="ECO:0000313" key="10">
    <source>
        <dbReference type="RefSeq" id="XP_014661629.1"/>
    </source>
</evidence>
<dbReference type="CDD" id="cd09274">
    <property type="entry name" value="RNase_HI_RT_Ty3"/>
    <property type="match status" value="1"/>
</dbReference>
<dbReference type="Pfam" id="PF00665">
    <property type="entry name" value="rve"/>
    <property type="match status" value="1"/>
</dbReference>
<reference evidence="10" key="1">
    <citation type="submission" date="2025-08" db="UniProtKB">
        <authorList>
            <consortium name="RefSeq"/>
        </authorList>
    </citation>
    <scope>IDENTIFICATION</scope>
</reference>
<keyword evidence="6" id="KW-0695">RNA-directed DNA polymerase</keyword>
<feature type="domain" description="Integrase catalytic" evidence="8">
    <location>
        <begin position="189"/>
        <end position="316"/>
    </location>
</feature>
<evidence type="ECO:0000256" key="3">
    <source>
        <dbReference type="ARBA" id="ARBA00022722"/>
    </source>
</evidence>
<evidence type="ECO:0000256" key="6">
    <source>
        <dbReference type="ARBA" id="ARBA00022918"/>
    </source>
</evidence>
<feature type="compositionally biased region" description="Polar residues" evidence="7">
    <location>
        <begin position="409"/>
        <end position="429"/>
    </location>
</feature>
<feature type="region of interest" description="Disordered" evidence="7">
    <location>
        <begin position="387"/>
        <end position="429"/>
    </location>
</feature>
<dbReference type="PROSITE" id="PS50994">
    <property type="entry name" value="INTEGRASE"/>
    <property type="match status" value="1"/>
</dbReference>
<dbReference type="GeneID" id="106804796"/>
<evidence type="ECO:0000256" key="5">
    <source>
        <dbReference type="ARBA" id="ARBA00022801"/>
    </source>
</evidence>
<keyword evidence="5" id="KW-0378">Hydrolase</keyword>
<dbReference type="InterPro" id="IPR050951">
    <property type="entry name" value="Retrovirus_Pol_polyprotein"/>
</dbReference>
<dbReference type="Pfam" id="PF17917">
    <property type="entry name" value="RT_RNaseH"/>
    <property type="match status" value="1"/>
</dbReference>
<organism evidence="9 10">
    <name type="scientific">Priapulus caudatus</name>
    <name type="common">Priapulid worm</name>
    <dbReference type="NCBI Taxonomy" id="37621"/>
    <lineage>
        <taxon>Eukaryota</taxon>
        <taxon>Metazoa</taxon>
        <taxon>Ecdysozoa</taxon>
        <taxon>Scalidophora</taxon>
        <taxon>Priapulida</taxon>
        <taxon>Priapulimorpha</taxon>
        <taxon>Priapulimorphida</taxon>
        <taxon>Priapulidae</taxon>
        <taxon>Priapulus</taxon>
    </lineage>
</organism>
<dbReference type="SUPFAM" id="SSF53098">
    <property type="entry name" value="Ribonuclease H-like"/>
    <property type="match status" value="1"/>
</dbReference>
<sequence>MVFERLESYGLKANLDKCEFFQDRISYCGHEKDAQGSHKSSEKLRAQIKDMICSEKVLCHFDPSLRMKVACDASPYGIECVLTHVCPDNTERPIAFATQTLNKAEKGYSQINKEALALYWGVRKFNTYLYGHRFTLVTDHKPLLGIFNPSKALPVMTAVRLQRYAVFLSSYQYDIEYKSSKKHLNADALLRLPLAEVDTFEGDSDPVDIFYTTHWEGIPVSCPFKGAMFLIVVDAYSKWPEVFHMQSTTSTATINQLKTFFARQGIPVELVSDNSPQFRSEKFKQFTTANAICHTTSAQFHPRTNGLAERFVQTFKLGQTVITLNYRIGGNKWVHGQIHSQTGPLSYKVDVDGTLWRRHLDQLTSADISSAAPQNSTIPEMSTPAFISGGSRNAGMGESEASNKKATPAVSSPEKTPAVSSPEKTLTSFRTPPVTAVLWQQSVGIRRESGRLQIG</sequence>